<feature type="domain" description="FHA" evidence="2">
    <location>
        <begin position="99"/>
        <end position="158"/>
    </location>
</feature>
<organism evidence="3 4">
    <name type="scientific">Candidatus Promineifilum breve</name>
    <dbReference type="NCBI Taxonomy" id="1806508"/>
    <lineage>
        <taxon>Bacteria</taxon>
        <taxon>Bacillati</taxon>
        <taxon>Chloroflexota</taxon>
        <taxon>Ardenticatenia</taxon>
        <taxon>Candidatus Promineifilales</taxon>
        <taxon>Candidatus Promineifilaceae</taxon>
        <taxon>Candidatus Promineifilum</taxon>
    </lineage>
</organism>
<dbReference type="AlphaFoldDB" id="A0A170PHS0"/>
<dbReference type="CDD" id="cd00060">
    <property type="entry name" value="FHA"/>
    <property type="match status" value="1"/>
</dbReference>
<accession>A0A170PHS0</accession>
<dbReference type="SUPFAM" id="SSF49879">
    <property type="entry name" value="SMAD/FHA domain"/>
    <property type="match status" value="1"/>
</dbReference>
<dbReference type="PROSITE" id="PS50006">
    <property type="entry name" value="FHA_DOMAIN"/>
    <property type="match status" value="1"/>
</dbReference>
<evidence type="ECO:0000259" key="2">
    <source>
        <dbReference type="PROSITE" id="PS50006"/>
    </source>
</evidence>
<dbReference type="Proteomes" id="UP000215027">
    <property type="component" value="Chromosome I"/>
</dbReference>
<feature type="compositionally biased region" description="Pro residues" evidence="1">
    <location>
        <begin position="60"/>
        <end position="71"/>
    </location>
</feature>
<evidence type="ECO:0000256" key="1">
    <source>
        <dbReference type="SAM" id="MobiDB-lite"/>
    </source>
</evidence>
<dbReference type="Gene3D" id="2.60.200.20">
    <property type="match status" value="1"/>
</dbReference>
<evidence type="ECO:0000313" key="4">
    <source>
        <dbReference type="Proteomes" id="UP000215027"/>
    </source>
</evidence>
<proteinExistence type="predicted"/>
<dbReference type="RefSeq" id="WP_095043793.1">
    <property type="nucleotide sequence ID" value="NZ_LN890655.1"/>
</dbReference>
<protein>
    <submittedName>
        <fullName evidence="3">FHA domain containing protein</fullName>
    </submittedName>
</protein>
<dbReference type="SMART" id="SM00240">
    <property type="entry name" value="FHA"/>
    <property type="match status" value="1"/>
</dbReference>
<gene>
    <name evidence="3" type="ORF">CFX0092_A2585</name>
</gene>
<reference evidence="3" key="1">
    <citation type="submission" date="2016-01" db="EMBL/GenBank/DDBJ databases">
        <authorList>
            <person name="Mcilroy J.S."/>
            <person name="Karst M S."/>
            <person name="Albertsen M."/>
        </authorList>
    </citation>
    <scope>NUCLEOTIDE SEQUENCE</scope>
    <source>
        <strain evidence="3">Cfx-K</strain>
    </source>
</reference>
<dbReference type="InterPro" id="IPR008984">
    <property type="entry name" value="SMAD_FHA_dom_sf"/>
</dbReference>
<name>A0A170PHS0_9CHLR</name>
<dbReference type="Pfam" id="PF00498">
    <property type="entry name" value="FHA"/>
    <property type="match status" value="1"/>
</dbReference>
<dbReference type="OrthoDB" id="9815925at2"/>
<keyword evidence="4" id="KW-1185">Reference proteome</keyword>
<dbReference type="EMBL" id="LN890655">
    <property type="protein sequence ID" value="CUS04463.2"/>
    <property type="molecule type" value="Genomic_DNA"/>
</dbReference>
<evidence type="ECO:0000313" key="3">
    <source>
        <dbReference type="EMBL" id="CUS04463.2"/>
    </source>
</evidence>
<dbReference type="InterPro" id="IPR000253">
    <property type="entry name" value="FHA_dom"/>
</dbReference>
<dbReference type="KEGG" id="pbf:CFX0092_A2585"/>
<feature type="region of interest" description="Disordered" evidence="1">
    <location>
        <begin position="54"/>
        <end position="73"/>
    </location>
</feature>
<sequence length="185" mass="19227">MMTGCAACGAENYPGALFCEACGAAVHPAAEAYLAARRPDRPAALVGAISRRAPAAESAPSPPPPVAPPPAVATATPPRALVVRLPHHDAEMTLRGALIRVGRADPEAGFAPELDLTAYGGQDRGVSRRHATIQWVEGNYVITDQNSSNGTWLNGVRLVTGYAYQLPPAANVRFGGLLVQLAIAD</sequence>